<keyword evidence="4 7" id="KW-0812">Transmembrane</keyword>
<dbReference type="PANTHER" id="PTHR43549">
    <property type="entry name" value="MULTIDRUG RESISTANCE PROTEIN YPNP-RELATED"/>
    <property type="match status" value="1"/>
</dbReference>
<keyword evidence="2" id="KW-0813">Transport</keyword>
<dbReference type="EMBL" id="AZEH01000020">
    <property type="protein sequence ID" value="KRL05882.1"/>
    <property type="molecule type" value="Genomic_DNA"/>
</dbReference>
<dbReference type="InterPro" id="IPR048279">
    <property type="entry name" value="MdtK-like"/>
</dbReference>
<dbReference type="Proteomes" id="UP000051686">
    <property type="component" value="Unassembled WGS sequence"/>
</dbReference>
<feature type="transmembrane region" description="Helical" evidence="7">
    <location>
        <begin position="388"/>
        <end position="410"/>
    </location>
</feature>
<feature type="transmembrane region" description="Helical" evidence="7">
    <location>
        <begin position="172"/>
        <end position="191"/>
    </location>
</feature>
<evidence type="ECO:0000256" key="6">
    <source>
        <dbReference type="ARBA" id="ARBA00023136"/>
    </source>
</evidence>
<dbReference type="GO" id="GO:0042910">
    <property type="term" value="F:xenobiotic transmembrane transporter activity"/>
    <property type="evidence" value="ECO:0007669"/>
    <property type="project" value="InterPro"/>
</dbReference>
<keyword evidence="6 7" id="KW-0472">Membrane</keyword>
<feature type="transmembrane region" description="Helical" evidence="7">
    <location>
        <begin position="70"/>
        <end position="92"/>
    </location>
</feature>
<sequence length="428" mass="46138">MSGLLQQFYNLADLMIVGQLLGQQAVAAIGSTGSLVGFVLGFSQGITTGMGLIIARLFGSRDLKAVQRQFSISCLICAVIAFVLTLLSMVFVGNMLVALGTPSSIYSNARNYILVIFAGIPISMAFNLFANMLRSIGNSRTPLIFLTIAVIVNIILNFIFILAFGLGTSGSALATVISQLVAAVSCGIYMMRNDVVFHFKKPIKLKLTEVGKQLAVGIPMGLQFSIIAVGALLVQRALNSLGTNAIASSSVASKVDQVAMLPMSALGAALGTYIAQNYGSLQYKRILVGIKQTSWISLGIGAFLAISIITFSDMLTYLFISAPSKSLLELNSLYFRVVTPWYILLSVLFILRFTLQGLNYNLLPMIAGVVELIMRMIAALIFVNYWGYFGICLAEPLAWGGGLCTMLFWFPSVIRQIKHLVKVESPGS</sequence>
<dbReference type="AlphaFoldDB" id="A0A0R1MKX4"/>
<evidence type="ECO:0000313" key="8">
    <source>
        <dbReference type="EMBL" id="KRL05882.1"/>
    </source>
</evidence>
<dbReference type="InterPro" id="IPR052031">
    <property type="entry name" value="Membrane_Transporter-Flippase"/>
</dbReference>
<dbReference type="PATRIC" id="fig|1423777.3.peg.662"/>
<comment type="caution">
    <text evidence="8">The sequence shown here is derived from an EMBL/GenBank/DDBJ whole genome shotgun (WGS) entry which is preliminary data.</text>
</comment>
<dbReference type="GO" id="GO:0005886">
    <property type="term" value="C:plasma membrane"/>
    <property type="evidence" value="ECO:0007669"/>
    <property type="project" value="UniProtKB-SubCell"/>
</dbReference>
<dbReference type="NCBIfam" id="TIGR00797">
    <property type="entry name" value="matE"/>
    <property type="match status" value="1"/>
</dbReference>
<dbReference type="PIRSF" id="PIRSF006603">
    <property type="entry name" value="DinF"/>
    <property type="match status" value="1"/>
</dbReference>
<dbReference type="STRING" id="1423777.FD46_GL000642"/>
<feature type="transmembrane region" description="Helical" evidence="7">
    <location>
        <begin position="214"/>
        <end position="238"/>
    </location>
</feature>
<keyword evidence="9" id="KW-1185">Reference proteome</keyword>
<dbReference type="PANTHER" id="PTHR43549:SF3">
    <property type="entry name" value="MULTIDRUG RESISTANCE PROTEIN YPNP-RELATED"/>
    <property type="match status" value="1"/>
</dbReference>
<comment type="subcellular location">
    <subcellularLocation>
        <location evidence="1">Cell membrane</location>
        <topology evidence="1">Multi-pass membrane protein</topology>
    </subcellularLocation>
</comment>
<evidence type="ECO:0000256" key="4">
    <source>
        <dbReference type="ARBA" id="ARBA00022692"/>
    </source>
</evidence>
<evidence type="ECO:0000256" key="7">
    <source>
        <dbReference type="SAM" id="Phobius"/>
    </source>
</evidence>
<evidence type="ECO:0000256" key="3">
    <source>
        <dbReference type="ARBA" id="ARBA00022475"/>
    </source>
</evidence>
<evidence type="ECO:0000256" key="1">
    <source>
        <dbReference type="ARBA" id="ARBA00004651"/>
    </source>
</evidence>
<proteinExistence type="predicted"/>
<feature type="transmembrane region" description="Helical" evidence="7">
    <location>
        <begin position="332"/>
        <end position="355"/>
    </location>
</feature>
<feature type="transmembrane region" description="Helical" evidence="7">
    <location>
        <begin position="295"/>
        <end position="320"/>
    </location>
</feature>
<evidence type="ECO:0000256" key="5">
    <source>
        <dbReference type="ARBA" id="ARBA00022989"/>
    </source>
</evidence>
<dbReference type="Pfam" id="PF01554">
    <property type="entry name" value="MatE"/>
    <property type="match status" value="2"/>
</dbReference>
<dbReference type="InterPro" id="IPR002528">
    <property type="entry name" value="MATE_fam"/>
</dbReference>
<keyword evidence="3" id="KW-1003">Cell membrane</keyword>
<name>A0A0R1MKX4_9LACO</name>
<evidence type="ECO:0000256" key="2">
    <source>
        <dbReference type="ARBA" id="ARBA00022448"/>
    </source>
</evidence>
<dbReference type="GO" id="GO:0015297">
    <property type="term" value="F:antiporter activity"/>
    <property type="evidence" value="ECO:0007669"/>
    <property type="project" value="InterPro"/>
</dbReference>
<evidence type="ECO:0000313" key="9">
    <source>
        <dbReference type="Proteomes" id="UP000051686"/>
    </source>
</evidence>
<feature type="transmembrane region" description="Helical" evidence="7">
    <location>
        <begin position="258"/>
        <end position="275"/>
    </location>
</feature>
<dbReference type="CDD" id="cd13138">
    <property type="entry name" value="MATE_yoeA_like"/>
    <property type="match status" value="1"/>
</dbReference>
<feature type="transmembrane region" description="Helical" evidence="7">
    <location>
        <begin position="362"/>
        <end position="382"/>
    </location>
</feature>
<feature type="transmembrane region" description="Helical" evidence="7">
    <location>
        <begin position="112"/>
        <end position="130"/>
    </location>
</feature>
<reference evidence="8 9" key="1">
    <citation type="journal article" date="2015" name="Genome Announc.">
        <title>Expanding the biotechnology potential of lactobacilli through comparative genomics of 213 strains and associated genera.</title>
        <authorList>
            <person name="Sun Z."/>
            <person name="Harris H.M."/>
            <person name="McCann A."/>
            <person name="Guo C."/>
            <person name="Argimon S."/>
            <person name="Zhang W."/>
            <person name="Yang X."/>
            <person name="Jeffery I.B."/>
            <person name="Cooney J.C."/>
            <person name="Kagawa T.F."/>
            <person name="Liu W."/>
            <person name="Song Y."/>
            <person name="Salvetti E."/>
            <person name="Wrobel A."/>
            <person name="Rasinkangas P."/>
            <person name="Parkhill J."/>
            <person name="Rea M.C."/>
            <person name="O'Sullivan O."/>
            <person name="Ritari J."/>
            <person name="Douillard F.P."/>
            <person name="Paul Ross R."/>
            <person name="Yang R."/>
            <person name="Briner A.E."/>
            <person name="Felis G.E."/>
            <person name="de Vos W.M."/>
            <person name="Barrangou R."/>
            <person name="Klaenhammer T.R."/>
            <person name="Caufield P.W."/>
            <person name="Cui Y."/>
            <person name="Zhang H."/>
            <person name="O'Toole P.W."/>
        </authorList>
    </citation>
    <scope>NUCLEOTIDE SEQUENCE [LARGE SCALE GENOMIC DNA]</scope>
    <source>
        <strain evidence="8 9">DSM 19972</strain>
    </source>
</reference>
<accession>A0A0R1MKX4</accession>
<gene>
    <name evidence="8" type="ORF">FD46_GL000642</name>
</gene>
<feature type="transmembrane region" description="Helical" evidence="7">
    <location>
        <begin position="142"/>
        <end position="166"/>
    </location>
</feature>
<feature type="transmembrane region" description="Helical" evidence="7">
    <location>
        <begin position="35"/>
        <end position="58"/>
    </location>
</feature>
<keyword evidence="5 7" id="KW-1133">Transmembrane helix</keyword>
<protein>
    <submittedName>
        <fullName evidence="8">Na+-driven multidrug efflux pump</fullName>
    </submittedName>
</protein>
<dbReference type="RefSeq" id="WP_268872838.1">
    <property type="nucleotide sequence ID" value="NZ_AZEH01000020.1"/>
</dbReference>
<organism evidence="8 9">
    <name type="scientific">Liquorilactobacillus oeni DSM 19972</name>
    <dbReference type="NCBI Taxonomy" id="1423777"/>
    <lineage>
        <taxon>Bacteria</taxon>
        <taxon>Bacillati</taxon>
        <taxon>Bacillota</taxon>
        <taxon>Bacilli</taxon>
        <taxon>Lactobacillales</taxon>
        <taxon>Lactobacillaceae</taxon>
        <taxon>Liquorilactobacillus</taxon>
    </lineage>
</organism>